<dbReference type="Pfam" id="PF14520">
    <property type="entry name" value="HHH_5"/>
    <property type="match status" value="1"/>
</dbReference>
<dbReference type="InterPro" id="IPR000085">
    <property type="entry name" value="RuvA"/>
</dbReference>
<organism evidence="8 9">
    <name type="scientific">Candidatus Fusicatenibacter merdavium</name>
    <dbReference type="NCBI Taxonomy" id="2838600"/>
    <lineage>
        <taxon>Bacteria</taxon>
        <taxon>Bacillati</taxon>
        <taxon>Bacillota</taxon>
        <taxon>Clostridia</taxon>
        <taxon>Lachnospirales</taxon>
        <taxon>Lachnospiraceae</taxon>
        <taxon>Fusicatenibacter</taxon>
    </lineage>
</organism>
<feature type="domain" description="Helix-hairpin-helix DNA-binding motif class 1" evidence="7">
    <location>
        <begin position="108"/>
        <end position="127"/>
    </location>
</feature>
<evidence type="ECO:0000256" key="1">
    <source>
        <dbReference type="ARBA" id="ARBA00022490"/>
    </source>
</evidence>
<reference evidence="8" key="1">
    <citation type="journal article" date="2021" name="PeerJ">
        <title>Extensive microbial diversity within the chicken gut microbiome revealed by metagenomics and culture.</title>
        <authorList>
            <person name="Gilroy R."/>
            <person name="Ravi A."/>
            <person name="Getino M."/>
            <person name="Pursley I."/>
            <person name="Horton D.L."/>
            <person name="Alikhan N.F."/>
            <person name="Baker D."/>
            <person name="Gharbi K."/>
            <person name="Hall N."/>
            <person name="Watson M."/>
            <person name="Adriaenssens E.M."/>
            <person name="Foster-Nyarko E."/>
            <person name="Jarju S."/>
            <person name="Secka A."/>
            <person name="Antonio M."/>
            <person name="Oren A."/>
            <person name="Chaudhuri R.R."/>
            <person name="La Ragione R."/>
            <person name="Hildebrand F."/>
            <person name="Pallen M.J."/>
        </authorList>
    </citation>
    <scope>NUCLEOTIDE SEQUENCE</scope>
    <source>
        <strain evidence="8">CHK183-1962</strain>
    </source>
</reference>
<dbReference type="SUPFAM" id="SSF46929">
    <property type="entry name" value="DNA helicase RuvA subunit, C-terminal domain"/>
    <property type="match status" value="1"/>
</dbReference>
<dbReference type="InterPro" id="IPR003583">
    <property type="entry name" value="Hlx-hairpin-Hlx_DNA-bd_motif"/>
</dbReference>
<dbReference type="SUPFAM" id="SSF47781">
    <property type="entry name" value="RuvA domain 2-like"/>
    <property type="match status" value="1"/>
</dbReference>
<dbReference type="GO" id="GO:0000400">
    <property type="term" value="F:four-way junction DNA binding"/>
    <property type="evidence" value="ECO:0007669"/>
    <property type="project" value="UniProtKB-UniRule"/>
</dbReference>
<dbReference type="SMART" id="SM00278">
    <property type="entry name" value="HhH1"/>
    <property type="match status" value="2"/>
</dbReference>
<evidence type="ECO:0000256" key="3">
    <source>
        <dbReference type="ARBA" id="ARBA00023125"/>
    </source>
</evidence>
<feature type="region of interest" description="Domain I" evidence="6">
    <location>
        <begin position="1"/>
        <end position="64"/>
    </location>
</feature>
<dbReference type="Gene3D" id="1.10.8.10">
    <property type="entry name" value="DNA helicase RuvA subunit, C-terminal domain"/>
    <property type="match status" value="1"/>
</dbReference>
<name>A0A9D1XD43_9FIRM</name>
<dbReference type="InterPro" id="IPR013849">
    <property type="entry name" value="DNA_helicase_Holl-junc_RuvA_I"/>
</dbReference>
<comment type="domain">
    <text evidence="6">Has three domains with a flexible linker between the domains II and III and assumes an 'L' shape. Domain III is highly mobile and contacts RuvB.</text>
</comment>
<keyword evidence="1 6" id="KW-0963">Cytoplasm</keyword>
<dbReference type="Proteomes" id="UP000886890">
    <property type="component" value="Unassembled WGS sequence"/>
</dbReference>
<dbReference type="GO" id="GO:0009379">
    <property type="term" value="C:Holliday junction helicase complex"/>
    <property type="evidence" value="ECO:0007669"/>
    <property type="project" value="InterPro"/>
</dbReference>
<reference evidence="8" key="2">
    <citation type="submission" date="2021-04" db="EMBL/GenBank/DDBJ databases">
        <authorList>
            <person name="Gilroy R."/>
        </authorList>
    </citation>
    <scope>NUCLEOTIDE SEQUENCE</scope>
    <source>
        <strain evidence="8">CHK183-1962</strain>
    </source>
</reference>
<dbReference type="SUPFAM" id="SSF50249">
    <property type="entry name" value="Nucleic acid-binding proteins"/>
    <property type="match status" value="1"/>
</dbReference>
<feature type="region of interest" description="Domain III" evidence="6">
    <location>
        <begin position="153"/>
        <end position="202"/>
    </location>
</feature>
<dbReference type="GO" id="GO:0005524">
    <property type="term" value="F:ATP binding"/>
    <property type="evidence" value="ECO:0007669"/>
    <property type="project" value="InterPro"/>
</dbReference>
<proteinExistence type="inferred from homology"/>
<comment type="subunit">
    <text evidence="6">Homotetramer. Forms an RuvA(8)-RuvB(12)-Holliday junction (HJ) complex. HJ DNA is sandwiched between 2 RuvA tetramers; dsDNA enters through RuvA and exits via RuvB. An RuvB hexamer assembles on each DNA strand where it exits the tetramer. Each RuvB hexamer is contacted by two RuvA subunits (via domain III) on 2 adjacent RuvB subunits; this complex drives branch migration. In the full resolvosome a probable DNA-RuvA(4)-RuvB(12)-RuvC(2) complex forms which resolves the HJ.</text>
</comment>
<comment type="function">
    <text evidence="6">The RuvA-RuvB-RuvC complex processes Holliday junction (HJ) DNA during genetic recombination and DNA repair, while the RuvA-RuvB complex plays an important role in the rescue of blocked DNA replication forks via replication fork reversal (RFR). RuvA specifically binds to HJ cruciform DNA, conferring on it an open structure. The RuvB hexamer acts as an ATP-dependent pump, pulling dsDNA into and through the RuvAB complex. HJ branch migration allows RuvC to scan DNA until it finds its consensus sequence, where it cleaves and resolves the cruciform DNA.</text>
</comment>
<gene>
    <name evidence="6 8" type="primary">ruvA</name>
    <name evidence="8" type="ORF">H9734_07120</name>
</gene>
<comment type="subcellular location">
    <subcellularLocation>
        <location evidence="6">Cytoplasm</location>
    </subcellularLocation>
</comment>
<protein>
    <recommendedName>
        <fullName evidence="6">Holliday junction branch migration complex subunit RuvA</fullName>
    </recommendedName>
</protein>
<dbReference type="CDD" id="cd14332">
    <property type="entry name" value="UBA_RuvA_C"/>
    <property type="match status" value="1"/>
</dbReference>
<feature type="region of interest" description="Domain II" evidence="6">
    <location>
        <begin position="65"/>
        <end position="142"/>
    </location>
</feature>
<dbReference type="GO" id="GO:0006310">
    <property type="term" value="P:DNA recombination"/>
    <property type="evidence" value="ECO:0007669"/>
    <property type="project" value="UniProtKB-UniRule"/>
</dbReference>
<comment type="caution">
    <text evidence="6">Lacks conserved residue(s) required for the propagation of feature annotation.</text>
</comment>
<dbReference type="InterPro" id="IPR012340">
    <property type="entry name" value="NA-bd_OB-fold"/>
</dbReference>
<dbReference type="InterPro" id="IPR036267">
    <property type="entry name" value="RuvA_C_sf"/>
</dbReference>
<evidence type="ECO:0000256" key="5">
    <source>
        <dbReference type="ARBA" id="ARBA00023204"/>
    </source>
</evidence>
<dbReference type="GO" id="GO:0005737">
    <property type="term" value="C:cytoplasm"/>
    <property type="evidence" value="ECO:0007669"/>
    <property type="project" value="UniProtKB-SubCell"/>
</dbReference>
<sequence>MIGYIKGTIAEITPDRLVLENGGIGYEIFVPSSILDSGARQGQELKVYTYLHVREDALQLFGFRSRDELQVYRLLLGISGIGPKAAIGILSAMSVDTLRFAVLSDDAAAIAKAPGIGKKTAQKLILELKDKFSLEEAFEKKLAANQQSAAEQINEDAASEAVQALVALGYSGTEALQAVKKVEGAADMDTEAVLKAALKFLF</sequence>
<dbReference type="NCBIfam" id="TIGR00084">
    <property type="entry name" value="ruvA"/>
    <property type="match status" value="1"/>
</dbReference>
<feature type="domain" description="Helix-hairpin-helix DNA-binding motif class 1" evidence="7">
    <location>
        <begin position="73"/>
        <end position="92"/>
    </location>
</feature>
<dbReference type="EMBL" id="DXEK01000119">
    <property type="protein sequence ID" value="HIX77348.1"/>
    <property type="molecule type" value="Genomic_DNA"/>
</dbReference>
<evidence type="ECO:0000256" key="2">
    <source>
        <dbReference type="ARBA" id="ARBA00022763"/>
    </source>
</evidence>
<dbReference type="Gene3D" id="1.10.150.20">
    <property type="entry name" value="5' to 3' exonuclease, C-terminal subdomain"/>
    <property type="match status" value="1"/>
</dbReference>
<dbReference type="Pfam" id="PF07499">
    <property type="entry name" value="RuvA_C"/>
    <property type="match status" value="1"/>
</dbReference>
<comment type="caution">
    <text evidence="8">The sequence shown here is derived from an EMBL/GenBank/DDBJ whole genome shotgun (WGS) entry which is preliminary data.</text>
</comment>
<accession>A0A9D1XD43</accession>
<evidence type="ECO:0000313" key="8">
    <source>
        <dbReference type="EMBL" id="HIX77348.1"/>
    </source>
</evidence>
<evidence type="ECO:0000256" key="6">
    <source>
        <dbReference type="HAMAP-Rule" id="MF_00031"/>
    </source>
</evidence>
<evidence type="ECO:0000259" key="7">
    <source>
        <dbReference type="SMART" id="SM00278"/>
    </source>
</evidence>
<dbReference type="Gene3D" id="2.40.50.140">
    <property type="entry name" value="Nucleic acid-binding proteins"/>
    <property type="match status" value="1"/>
</dbReference>
<dbReference type="GO" id="GO:0006281">
    <property type="term" value="P:DNA repair"/>
    <property type="evidence" value="ECO:0007669"/>
    <property type="project" value="UniProtKB-UniRule"/>
</dbReference>
<dbReference type="GO" id="GO:0048476">
    <property type="term" value="C:Holliday junction resolvase complex"/>
    <property type="evidence" value="ECO:0007669"/>
    <property type="project" value="UniProtKB-UniRule"/>
</dbReference>
<dbReference type="Pfam" id="PF01330">
    <property type="entry name" value="RuvA_N"/>
    <property type="match status" value="1"/>
</dbReference>
<dbReference type="AlphaFoldDB" id="A0A9D1XD43"/>
<evidence type="ECO:0000313" key="9">
    <source>
        <dbReference type="Proteomes" id="UP000886890"/>
    </source>
</evidence>
<keyword evidence="2 6" id="KW-0227">DNA damage</keyword>
<dbReference type="InterPro" id="IPR010994">
    <property type="entry name" value="RuvA_2-like"/>
</dbReference>
<keyword evidence="3 6" id="KW-0238">DNA-binding</keyword>
<comment type="similarity">
    <text evidence="6">Belongs to the RuvA family.</text>
</comment>
<dbReference type="GO" id="GO:0009378">
    <property type="term" value="F:four-way junction helicase activity"/>
    <property type="evidence" value="ECO:0007669"/>
    <property type="project" value="InterPro"/>
</dbReference>
<dbReference type="HAMAP" id="MF_00031">
    <property type="entry name" value="DNA_HJ_migration_RuvA"/>
    <property type="match status" value="1"/>
</dbReference>
<keyword evidence="4 6" id="KW-0233">DNA recombination</keyword>
<dbReference type="InterPro" id="IPR011114">
    <property type="entry name" value="RuvA_C"/>
</dbReference>
<evidence type="ECO:0000256" key="4">
    <source>
        <dbReference type="ARBA" id="ARBA00023172"/>
    </source>
</evidence>
<keyword evidence="5 6" id="KW-0234">DNA repair</keyword>